<comment type="caution">
    <text evidence="1">The sequence shown here is derived from an EMBL/GenBank/DDBJ whole genome shotgun (WGS) entry which is preliminary data.</text>
</comment>
<feature type="non-terminal residue" evidence="1">
    <location>
        <position position="1"/>
    </location>
</feature>
<dbReference type="AlphaFoldDB" id="A0AAV5WYB3"/>
<accession>A0AAV5WYB3</accession>
<evidence type="ECO:0000313" key="1">
    <source>
        <dbReference type="EMBL" id="GMT35693.1"/>
    </source>
</evidence>
<protein>
    <submittedName>
        <fullName evidence="1">Uncharacterized protein</fullName>
    </submittedName>
</protein>
<keyword evidence="2" id="KW-1185">Reference proteome</keyword>
<gene>
    <name evidence="1" type="ORF">PFISCL1PPCAC_26990</name>
</gene>
<organism evidence="1 2">
    <name type="scientific">Pristionchus fissidentatus</name>
    <dbReference type="NCBI Taxonomy" id="1538716"/>
    <lineage>
        <taxon>Eukaryota</taxon>
        <taxon>Metazoa</taxon>
        <taxon>Ecdysozoa</taxon>
        <taxon>Nematoda</taxon>
        <taxon>Chromadorea</taxon>
        <taxon>Rhabditida</taxon>
        <taxon>Rhabditina</taxon>
        <taxon>Diplogasteromorpha</taxon>
        <taxon>Diplogasteroidea</taxon>
        <taxon>Neodiplogasteridae</taxon>
        <taxon>Pristionchus</taxon>
    </lineage>
</organism>
<reference evidence="1" key="1">
    <citation type="submission" date="2023-10" db="EMBL/GenBank/DDBJ databases">
        <title>Genome assembly of Pristionchus species.</title>
        <authorList>
            <person name="Yoshida K."/>
            <person name="Sommer R.J."/>
        </authorList>
    </citation>
    <scope>NUCLEOTIDE SEQUENCE</scope>
    <source>
        <strain evidence="1">RS5133</strain>
    </source>
</reference>
<sequence length="104" mass="11547">YSTWQPPNSLSSSSSFVALSLLPASSASASDYITLSTFRTSLLQLLTSVNAQLVVRSMFILPSRPSTSEPMDYCKIKCRKSSWLNHANQSDTDDSLDIYVYRSI</sequence>
<evidence type="ECO:0000313" key="2">
    <source>
        <dbReference type="Proteomes" id="UP001432322"/>
    </source>
</evidence>
<dbReference type="Proteomes" id="UP001432322">
    <property type="component" value="Unassembled WGS sequence"/>
</dbReference>
<proteinExistence type="predicted"/>
<dbReference type="EMBL" id="BTSY01000007">
    <property type="protein sequence ID" value="GMT35693.1"/>
    <property type="molecule type" value="Genomic_DNA"/>
</dbReference>
<name>A0AAV5WYB3_9BILA</name>